<proteinExistence type="predicted"/>
<name>A0A5E4QSG0_9NEOP</name>
<evidence type="ECO:0000313" key="3">
    <source>
        <dbReference type="Proteomes" id="UP000324832"/>
    </source>
</evidence>
<sequence length="186" mass="20545">MQDCFDFLFAFLDFKECEIAGSCSIACIAHRAGKVVGCLLRADSALGSHHRRRDEYGRSHSRAGRAGDARRRAPPISIVAHPPALRPAARRPLSAADLECSPLAPTDTSDTNYALKTPRHSSKFRPAPTLAPVHRRPCRSLINPRPRSHSVQIPATRAVRAARKNKLFVTIKMVNQTNFSNCEVKL</sequence>
<organism evidence="2 3">
    <name type="scientific">Leptidea sinapis</name>
    <dbReference type="NCBI Taxonomy" id="189913"/>
    <lineage>
        <taxon>Eukaryota</taxon>
        <taxon>Metazoa</taxon>
        <taxon>Ecdysozoa</taxon>
        <taxon>Arthropoda</taxon>
        <taxon>Hexapoda</taxon>
        <taxon>Insecta</taxon>
        <taxon>Pterygota</taxon>
        <taxon>Neoptera</taxon>
        <taxon>Endopterygota</taxon>
        <taxon>Lepidoptera</taxon>
        <taxon>Glossata</taxon>
        <taxon>Ditrysia</taxon>
        <taxon>Papilionoidea</taxon>
        <taxon>Pieridae</taxon>
        <taxon>Dismorphiinae</taxon>
        <taxon>Leptidea</taxon>
    </lineage>
</organism>
<feature type="region of interest" description="Disordered" evidence="1">
    <location>
        <begin position="100"/>
        <end position="131"/>
    </location>
</feature>
<dbReference type="EMBL" id="FZQP02004445">
    <property type="protein sequence ID" value="VVD00089.1"/>
    <property type="molecule type" value="Genomic_DNA"/>
</dbReference>
<evidence type="ECO:0000256" key="1">
    <source>
        <dbReference type="SAM" id="MobiDB-lite"/>
    </source>
</evidence>
<dbReference type="AlphaFoldDB" id="A0A5E4QSG0"/>
<protein>
    <submittedName>
        <fullName evidence="2">Uncharacterized protein</fullName>
    </submittedName>
</protein>
<feature type="region of interest" description="Disordered" evidence="1">
    <location>
        <begin position="49"/>
        <end position="72"/>
    </location>
</feature>
<evidence type="ECO:0000313" key="2">
    <source>
        <dbReference type="EMBL" id="VVD00089.1"/>
    </source>
</evidence>
<accession>A0A5E4QSG0</accession>
<reference evidence="2 3" key="1">
    <citation type="submission" date="2017-07" db="EMBL/GenBank/DDBJ databases">
        <authorList>
            <person name="Talla V."/>
            <person name="Backstrom N."/>
        </authorList>
    </citation>
    <scope>NUCLEOTIDE SEQUENCE [LARGE SCALE GENOMIC DNA]</scope>
</reference>
<dbReference type="Proteomes" id="UP000324832">
    <property type="component" value="Unassembled WGS sequence"/>
</dbReference>
<gene>
    <name evidence="2" type="ORF">LSINAPIS_LOCUS10798</name>
</gene>
<keyword evidence="3" id="KW-1185">Reference proteome</keyword>